<evidence type="ECO:0000313" key="3">
    <source>
        <dbReference type="Proteomes" id="UP001431449"/>
    </source>
</evidence>
<dbReference type="Pfam" id="PF01740">
    <property type="entry name" value="STAS"/>
    <property type="match status" value="1"/>
</dbReference>
<dbReference type="Gene3D" id="3.30.750.24">
    <property type="entry name" value="STAS domain"/>
    <property type="match status" value="1"/>
</dbReference>
<comment type="caution">
    <text evidence="2">The sequence shown here is derived from an EMBL/GenBank/DDBJ whole genome shotgun (WGS) entry which is preliminary data.</text>
</comment>
<dbReference type="SUPFAM" id="SSF52091">
    <property type="entry name" value="SpoIIaa-like"/>
    <property type="match status" value="1"/>
</dbReference>
<evidence type="ECO:0000313" key="2">
    <source>
        <dbReference type="EMBL" id="MCK7592095.1"/>
    </source>
</evidence>
<dbReference type="CDD" id="cd07043">
    <property type="entry name" value="STAS_anti-anti-sigma_factors"/>
    <property type="match status" value="1"/>
</dbReference>
<dbReference type="PROSITE" id="PS50801">
    <property type="entry name" value="STAS"/>
    <property type="match status" value="1"/>
</dbReference>
<protein>
    <submittedName>
        <fullName evidence="2">STAS domain-containing protein</fullName>
    </submittedName>
</protein>
<feature type="domain" description="STAS" evidence="1">
    <location>
        <begin position="3"/>
        <end position="112"/>
    </location>
</feature>
<dbReference type="RefSeq" id="WP_248204036.1">
    <property type="nucleotide sequence ID" value="NZ_JALNMH010000001.1"/>
</dbReference>
<gene>
    <name evidence="2" type="ORF">M0G41_00250</name>
</gene>
<reference evidence="2" key="1">
    <citation type="submission" date="2022-04" db="EMBL/GenBank/DDBJ databases">
        <title>Lysobacter sp. CAU 1642 isolated from sea sand.</title>
        <authorList>
            <person name="Kim W."/>
        </authorList>
    </citation>
    <scope>NUCLEOTIDE SEQUENCE</scope>
    <source>
        <strain evidence="2">CAU 1642</strain>
    </source>
</reference>
<dbReference type="PANTHER" id="PTHR33495:SF2">
    <property type="entry name" value="ANTI-SIGMA FACTOR ANTAGONIST TM_1081-RELATED"/>
    <property type="match status" value="1"/>
</dbReference>
<name>A0ABT0GDJ2_9GAMM</name>
<dbReference type="InterPro" id="IPR002645">
    <property type="entry name" value="STAS_dom"/>
</dbReference>
<evidence type="ECO:0000259" key="1">
    <source>
        <dbReference type="PROSITE" id="PS50801"/>
    </source>
</evidence>
<organism evidence="2 3">
    <name type="scientific">Pseudomarimonas salicorniae</name>
    <dbReference type="NCBI Taxonomy" id="2933270"/>
    <lineage>
        <taxon>Bacteria</taxon>
        <taxon>Pseudomonadati</taxon>
        <taxon>Pseudomonadota</taxon>
        <taxon>Gammaproteobacteria</taxon>
        <taxon>Lysobacterales</taxon>
        <taxon>Lysobacteraceae</taxon>
        <taxon>Pseudomarimonas</taxon>
    </lineage>
</organism>
<dbReference type="Proteomes" id="UP001431449">
    <property type="component" value="Unassembled WGS sequence"/>
</dbReference>
<dbReference type="EMBL" id="JALNMH010000001">
    <property type="protein sequence ID" value="MCK7592095.1"/>
    <property type="molecule type" value="Genomic_DNA"/>
</dbReference>
<accession>A0ABT0GDJ2</accession>
<dbReference type="PANTHER" id="PTHR33495">
    <property type="entry name" value="ANTI-SIGMA FACTOR ANTAGONIST TM_1081-RELATED-RELATED"/>
    <property type="match status" value="1"/>
</dbReference>
<proteinExistence type="predicted"/>
<keyword evidence="3" id="KW-1185">Reference proteome</keyword>
<dbReference type="InterPro" id="IPR036513">
    <property type="entry name" value="STAS_dom_sf"/>
</dbReference>
<sequence length="213" mass="22373">MAVDIQRERVGGVSVASISGRLDNESAADFELFAQETVAGGERHLILDLSQLGYISNAGARVLATLSKSMGTPTTSLRVAGVQPNVRQILDAAGVSILLDLRASREAALADHPAAQGDSLGKHVLAILGVQPEPVGETDKKIVKLTELAFDLLTGQQHHNRAAKAIAQGTQVMRRITPADAAAAGKAQPAPAQRAAAPAKKLPWWKRLFGIKG</sequence>